<accession>A0A379ZEU7</accession>
<dbReference type="SMART" id="SM00283">
    <property type="entry name" value="MA"/>
    <property type="match status" value="1"/>
</dbReference>
<keyword evidence="2 4" id="KW-0807">Transducer</keyword>
<evidence type="ECO:0000256" key="1">
    <source>
        <dbReference type="ARBA" id="ARBA00004370"/>
    </source>
</evidence>
<keyword evidence="10" id="KW-1185">Reference proteome</keyword>
<keyword evidence="5" id="KW-0472">Membrane</keyword>
<reference evidence="8" key="1">
    <citation type="submission" date="2018-03" db="EMBL/GenBank/DDBJ databases">
        <authorList>
            <person name="Dailey F.E."/>
        </authorList>
    </citation>
    <scope>NUCLEOTIDE SEQUENCE</scope>
    <source>
        <strain evidence="8">CW7</strain>
    </source>
</reference>
<dbReference type="Gene3D" id="3.30.450.20">
    <property type="entry name" value="PAS domain"/>
    <property type="match status" value="1"/>
</dbReference>
<dbReference type="Proteomes" id="UP000255061">
    <property type="component" value="Unassembled WGS sequence"/>
</dbReference>
<organism evidence="9 11">
    <name type="scientific">Shewanella morhuae</name>
    <dbReference type="NCBI Taxonomy" id="365591"/>
    <lineage>
        <taxon>Bacteria</taxon>
        <taxon>Pseudomonadati</taxon>
        <taxon>Pseudomonadota</taxon>
        <taxon>Gammaproteobacteria</taxon>
        <taxon>Alteromonadales</taxon>
        <taxon>Shewanellaceae</taxon>
        <taxon>Shewanella</taxon>
    </lineage>
</organism>
<gene>
    <name evidence="9" type="primary">mcp4_1</name>
    <name evidence="8" type="ORF">C9I43_02670</name>
    <name evidence="9" type="ORF">NCTC10736_00243</name>
</gene>
<dbReference type="GO" id="GO:0016020">
    <property type="term" value="C:membrane"/>
    <property type="evidence" value="ECO:0007669"/>
    <property type="project" value="UniProtKB-SubCell"/>
</dbReference>
<dbReference type="PROSITE" id="PS50885">
    <property type="entry name" value="HAMP"/>
    <property type="match status" value="1"/>
</dbReference>
<evidence type="ECO:0000256" key="4">
    <source>
        <dbReference type="PROSITE-ProRule" id="PRU00284"/>
    </source>
</evidence>
<dbReference type="InterPro" id="IPR003660">
    <property type="entry name" value="HAMP_dom"/>
</dbReference>
<reference evidence="8 10" key="2">
    <citation type="submission" date="2018-04" db="EMBL/GenBank/DDBJ databases">
        <title>Genomic sequence of a freshwater isolate of Shewanella morhuae.</title>
        <authorList>
            <person name="Castillo D.E."/>
            <person name="Gram L."/>
        </authorList>
    </citation>
    <scope>NUCLEOTIDE SEQUENCE [LARGE SCALE GENOMIC DNA]</scope>
    <source>
        <strain evidence="8 10">CW7</strain>
    </source>
</reference>
<dbReference type="GO" id="GO:0007165">
    <property type="term" value="P:signal transduction"/>
    <property type="evidence" value="ECO:0007669"/>
    <property type="project" value="UniProtKB-KW"/>
</dbReference>
<proteinExistence type="inferred from homology"/>
<evidence type="ECO:0000259" key="7">
    <source>
        <dbReference type="PROSITE" id="PS50885"/>
    </source>
</evidence>
<dbReference type="PROSITE" id="PS50111">
    <property type="entry name" value="CHEMOTAXIS_TRANSDUC_2"/>
    <property type="match status" value="1"/>
</dbReference>
<evidence type="ECO:0000256" key="2">
    <source>
        <dbReference type="ARBA" id="ARBA00023224"/>
    </source>
</evidence>
<dbReference type="SMART" id="SM00304">
    <property type="entry name" value="HAMP"/>
    <property type="match status" value="1"/>
</dbReference>
<dbReference type="Gene3D" id="1.10.287.950">
    <property type="entry name" value="Methyl-accepting chemotaxis protein"/>
    <property type="match status" value="1"/>
</dbReference>
<dbReference type="InterPro" id="IPR004089">
    <property type="entry name" value="MCPsignal_dom"/>
</dbReference>
<reference evidence="9 11" key="3">
    <citation type="submission" date="2018-06" db="EMBL/GenBank/DDBJ databases">
        <authorList>
            <consortium name="Pathogen Informatics"/>
            <person name="Doyle S."/>
        </authorList>
    </citation>
    <scope>NUCLEOTIDE SEQUENCE [LARGE SCALE GENOMIC DNA]</scope>
    <source>
        <strain evidence="9 11">NCTC10736</strain>
    </source>
</reference>
<dbReference type="STRING" id="365591.SAMN05421840_102301"/>
<dbReference type="CDD" id="cd06225">
    <property type="entry name" value="HAMP"/>
    <property type="match status" value="1"/>
</dbReference>
<accession>A0A1N6U2Y2</accession>
<evidence type="ECO:0000256" key="3">
    <source>
        <dbReference type="ARBA" id="ARBA00029447"/>
    </source>
</evidence>
<dbReference type="EMBL" id="PYSG01000002">
    <property type="protein sequence ID" value="PTA49504.1"/>
    <property type="molecule type" value="Genomic_DNA"/>
</dbReference>
<dbReference type="CDD" id="cd12913">
    <property type="entry name" value="PDC1_MCP_like"/>
    <property type="match status" value="1"/>
</dbReference>
<dbReference type="PANTHER" id="PTHR32089">
    <property type="entry name" value="METHYL-ACCEPTING CHEMOTAXIS PROTEIN MCPB"/>
    <property type="match status" value="1"/>
</dbReference>
<evidence type="ECO:0000313" key="9">
    <source>
        <dbReference type="EMBL" id="SUI60490.1"/>
    </source>
</evidence>
<evidence type="ECO:0000313" key="11">
    <source>
        <dbReference type="Proteomes" id="UP000255061"/>
    </source>
</evidence>
<keyword evidence="5" id="KW-0812">Transmembrane</keyword>
<dbReference type="GO" id="GO:0006935">
    <property type="term" value="P:chemotaxis"/>
    <property type="evidence" value="ECO:0007669"/>
    <property type="project" value="UniProtKB-ARBA"/>
</dbReference>
<keyword evidence="5" id="KW-1133">Transmembrane helix</keyword>
<name>A0A1N6U2Y2_9GAMM</name>
<feature type="domain" description="HAMP" evidence="7">
    <location>
        <begin position="375"/>
        <end position="429"/>
    </location>
</feature>
<sequence>MKHLSISTKLLWITSALFLLIVAILTISLWQALSAQNIQVSEQVQKTLQLETRDKLEARAGEYGEMVAGFINEASRIPFSFAGIVESTAEELPLKRDRLELALAAVLKKSSQTSSMYAQFEPNGYDGLDSEFLNVEISHSVASSGALEVYYTRNSDGSVKQRQVDDSQEKYLTSLNEFGVRDAEWYLCAKETLKPCLMEPYLDEISPGHTELMTSLTVPIVKHKQFIGVIGIDVNLPVFQSLIDRLAKSLYDGQAKVTLLSNHGFIVASSYDSKKARPLSESIDPKLATKISSLHKNGQYMTDGDEIIVAYPIKISLANTEWSLVIQVPNAQAYKSSIELNNKMDEMATSLGSLLLIVGLVVSVIAVITISLVLRSIISPLKMIQNRVEHLASAEGDLTQSIEVDSHAELIALAKGFNSFIYKLKSLIAELKVLASRTQQESQSSAEIAQLTRDSVQRQHGEIESVVTAVNEMSATALEVAKASEQTAVETEAMSRNIRASEESLTKAMDYVDTMSKESLQAKIAVSKVAESSTNISRILEVISSIAAQTNLLALNAAIEAARAGEQGRGFAVVADEVRALASKTQSSTDDISVLIDALQKEVHSASSIIDKGAERAQMAVTQTEQALSSLNSMVSQIEEISGQITHIATAAEEQSAVTEEVNRNITGISESASELAHLADEAQRSSVVLADLVRQQHEELGKLKT</sequence>
<dbReference type="Pfam" id="PF00672">
    <property type="entry name" value="HAMP"/>
    <property type="match status" value="1"/>
</dbReference>
<dbReference type="Pfam" id="PF22673">
    <property type="entry name" value="MCP-like_PDC_1"/>
    <property type="match status" value="1"/>
</dbReference>
<dbReference type="OrthoDB" id="2489132at2"/>
<protein>
    <submittedName>
        <fullName evidence="8 9">Methyl-accepting chemotaxis protein</fullName>
    </submittedName>
</protein>
<dbReference type="FunFam" id="1.10.287.950:FF:000001">
    <property type="entry name" value="Methyl-accepting chemotaxis sensory transducer"/>
    <property type="match status" value="1"/>
</dbReference>
<feature type="transmembrane region" description="Helical" evidence="5">
    <location>
        <begin position="351"/>
        <end position="374"/>
    </location>
</feature>
<dbReference type="Pfam" id="PF00015">
    <property type="entry name" value="MCPsignal"/>
    <property type="match status" value="1"/>
</dbReference>
<dbReference type="RefSeq" id="WP_076496996.1">
    <property type="nucleotide sequence ID" value="NZ_FTNN01000002.1"/>
</dbReference>
<dbReference type="EMBL" id="UGYV01000001">
    <property type="protein sequence ID" value="SUI60490.1"/>
    <property type="molecule type" value="Genomic_DNA"/>
</dbReference>
<dbReference type="SUPFAM" id="SSF58104">
    <property type="entry name" value="Methyl-accepting chemotaxis protein (MCP) signaling domain"/>
    <property type="match status" value="1"/>
</dbReference>
<comment type="subcellular location">
    <subcellularLocation>
        <location evidence="1">Membrane</location>
    </subcellularLocation>
</comment>
<evidence type="ECO:0000313" key="8">
    <source>
        <dbReference type="EMBL" id="PTA49504.1"/>
    </source>
</evidence>
<feature type="domain" description="Methyl-accepting transducer" evidence="6">
    <location>
        <begin position="434"/>
        <end position="670"/>
    </location>
</feature>
<dbReference type="CDD" id="cd11386">
    <property type="entry name" value="MCP_signal"/>
    <property type="match status" value="1"/>
</dbReference>
<dbReference type="Proteomes" id="UP000240506">
    <property type="component" value="Unassembled WGS sequence"/>
</dbReference>
<evidence type="ECO:0000313" key="10">
    <source>
        <dbReference type="Proteomes" id="UP000240506"/>
    </source>
</evidence>
<evidence type="ECO:0000256" key="5">
    <source>
        <dbReference type="SAM" id="Phobius"/>
    </source>
</evidence>
<dbReference type="AlphaFoldDB" id="A0A1N6U2Y2"/>
<comment type="similarity">
    <text evidence="3">Belongs to the methyl-accepting chemotaxis (MCP) protein family.</text>
</comment>
<dbReference type="PANTHER" id="PTHR32089:SF117">
    <property type="entry name" value="METHYL ACCEPTING SENSORY TRANSDUCER WITH CACHE_1 SMALL MOLECULE BINDING DOMAIN"/>
    <property type="match status" value="1"/>
</dbReference>
<evidence type="ECO:0000259" key="6">
    <source>
        <dbReference type="PROSITE" id="PS50111"/>
    </source>
</evidence>